<organism evidence="1 2">
    <name type="scientific">Dermacentor silvarum</name>
    <name type="common">Tick</name>
    <dbReference type="NCBI Taxonomy" id="543639"/>
    <lineage>
        <taxon>Eukaryota</taxon>
        <taxon>Metazoa</taxon>
        <taxon>Ecdysozoa</taxon>
        <taxon>Arthropoda</taxon>
        <taxon>Chelicerata</taxon>
        <taxon>Arachnida</taxon>
        <taxon>Acari</taxon>
        <taxon>Parasitiformes</taxon>
        <taxon>Ixodida</taxon>
        <taxon>Ixodoidea</taxon>
        <taxon>Ixodidae</taxon>
        <taxon>Rhipicephalinae</taxon>
        <taxon>Dermacentor</taxon>
    </lineage>
</organism>
<dbReference type="EMBL" id="CM023480">
    <property type="protein sequence ID" value="KAH7971224.1"/>
    <property type="molecule type" value="Genomic_DNA"/>
</dbReference>
<name>A0ACB8DKX6_DERSI</name>
<protein>
    <submittedName>
        <fullName evidence="1">Uncharacterized protein</fullName>
    </submittedName>
</protein>
<gene>
    <name evidence="1" type="ORF">HPB49_020466</name>
</gene>
<comment type="caution">
    <text evidence="1">The sequence shown here is derived from an EMBL/GenBank/DDBJ whole genome shotgun (WGS) entry which is preliminary data.</text>
</comment>
<proteinExistence type="predicted"/>
<evidence type="ECO:0000313" key="2">
    <source>
        <dbReference type="Proteomes" id="UP000821865"/>
    </source>
</evidence>
<reference evidence="1" key="1">
    <citation type="submission" date="2020-05" db="EMBL/GenBank/DDBJ databases">
        <title>Large-scale comparative analyses of tick genomes elucidate their genetic diversity and vector capacities.</title>
        <authorList>
            <person name="Jia N."/>
            <person name="Wang J."/>
            <person name="Shi W."/>
            <person name="Du L."/>
            <person name="Sun Y."/>
            <person name="Zhan W."/>
            <person name="Jiang J."/>
            <person name="Wang Q."/>
            <person name="Zhang B."/>
            <person name="Ji P."/>
            <person name="Sakyi L.B."/>
            <person name="Cui X."/>
            <person name="Yuan T."/>
            <person name="Jiang B."/>
            <person name="Yang W."/>
            <person name="Lam T.T.-Y."/>
            <person name="Chang Q."/>
            <person name="Ding S."/>
            <person name="Wang X."/>
            <person name="Zhu J."/>
            <person name="Ruan X."/>
            <person name="Zhao L."/>
            <person name="Wei J."/>
            <person name="Que T."/>
            <person name="Du C."/>
            <person name="Cheng J."/>
            <person name="Dai P."/>
            <person name="Han X."/>
            <person name="Huang E."/>
            <person name="Gao Y."/>
            <person name="Liu J."/>
            <person name="Shao H."/>
            <person name="Ye R."/>
            <person name="Li L."/>
            <person name="Wei W."/>
            <person name="Wang X."/>
            <person name="Wang C."/>
            <person name="Yang T."/>
            <person name="Huo Q."/>
            <person name="Li W."/>
            <person name="Guo W."/>
            <person name="Chen H."/>
            <person name="Zhou L."/>
            <person name="Ni X."/>
            <person name="Tian J."/>
            <person name="Zhou Y."/>
            <person name="Sheng Y."/>
            <person name="Liu T."/>
            <person name="Pan Y."/>
            <person name="Xia L."/>
            <person name="Li J."/>
            <person name="Zhao F."/>
            <person name="Cao W."/>
        </authorList>
    </citation>
    <scope>NUCLEOTIDE SEQUENCE</scope>
    <source>
        <strain evidence="1">Dsil-2018</strain>
    </source>
</reference>
<keyword evidence="2" id="KW-1185">Reference proteome</keyword>
<sequence length="275" mass="30003">MVSTAEVSGSSESQLSVNATASASYVCRATNVVGENRTEVSEAREFVVQVEGSQPAASSTTEAAAVEQSSSDSSVMVQAQQSRPDDEDEASSATGSAAEDVPQGFCSPYTGSACRRFLGTGLVYYNISQDTSPVVLNEQLTQQLWDELISSLLEPCRSAAEVMICHYAFPQCDEDCIAVRELFCYNEWAMIEDNKQRGIFFKSRGHFRLPDCDLLPSYKDNGQCSHAHLTDFQEDEVTVNCIKGRGRFYQGSVNVTKSGIPCQRWDVQASSCGID</sequence>
<accession>A0ACB8DKX6</accession>
<evidence type="ECO:0000313" key="1">
    <source>
        <dbReference type="EMBL" id="KAH7971224.1"/>
    </source>
</evidence>
<dbReference type="Proteomes" id="UP000821865">
    <property type="component" value="Chromosome 11"/>
</dbReference>